<dbReference type="OrthoDB" id="9801454at2"/>
<sequence length="166" mass="17362">MTAVDDELEALATEVGRWLTQHGWLLATAESCTGGWISTAVTAVAGSSDWFDRGFVTYSYEAKEEVLGVARATLERHGAVSEAVVRQMATGALTASRADIALAVSGIAGPGGATADKPVGTVCFAWARRDGAVTSETLRFDGDRRAVRLATVRHALGVLAARIGAR</sequence>
<dbReference type="EMBL" id="CP025682">
    <property type="protein sequence ID" value="AUN95912.1"/>
    <property type="molecule type" value="Genomic_DNA"/>
</dbReference>
<dbReference type="Pfam" id="PF02464">
    <property type="entry name" value="CinA"/>
    <property type="match status" value="1"/>
</dbReference>
<dbReference type="KEGG" id="atw:C0099_13805"/>
<evidence type="ECO:0000313" key="3">
    <source>
        <dbReference type="Proteomes" id="UP000242205"/>
    </source>
</evidence>
<feature type="domain" description="CinA C-terminal" evidence="1">
    <location>
        <begin position="9"/>
        <end position="161"/>
    </location>
</feature>
<dbReference type="Proteomes" id="UP000242205">
    <property type="component" value="Chromosome"/>
</dbReference>
<organism evidence="2 3">
    <name type="scientific">Pseudazoarcus pumilus</name>
    <dbReference type="NCBI Taxonomy" id="2067960"/>
    <lineage>
        <taxon>Bacteria</taxon>
        <taxon>Pseudomonadati</taxon>
        <taxon>Pseudomonadota</taxon>
        <taxon>Betaproteobacteria</taxon>
        <taxon>Rhodocyclales</taxon>
        <taxon>Zoogloeaceae</taxon>
        <taxon>Pseudazoarcus</taxon>
    </lineage>
</organism>
<reference evidence="2 3" key="1">
    <citation type="submission" date="2018-01" db="EMBL/GenBank/DDBJ databases">
        <authorList>
            <person name="Fu G.-Y."/>
        </authorList>
    </citation>
    <scope>NUCLEOTIDE SEQUENCE [LARGE SCALE GENOMIC DNA]</scope>
    <source>
        <strain evidence="2 3">SY39</strain>
    </source>
</reference>
<accession>A0A2I6S9H8</accession>
<dbReference type="InterPro" id="IPR008136">
    <property type="entry name" value="CinA_C"/>
</dbReference>
<evidence type="ECO:0000259" key="1">
    <source>
        <dbReference type="Pfam" id="PF02464"/>
    </source>
</evidence>
<protein>
    <submittedName>
        <fullName evidence="2">Damage-inducible protein CinA</fullName>
    </submittedName>
</protein>
<evidence type="ECO:0000313" key="2">
    <source>
        <dbReference type="EMBL" id="AUN95912.1"/>
    </source>
</evidence>
<dbReference type="InterPro" id="IPR036653">
    <property type="entry name" value="CinA-like_C"/>
</dbReference>
<gene>
    <name evidence="2" type="ORF">C0099_13805</name>
</gene>
<proteinExistence type="predicted"/>
<dbReference type="SUPFAM" id="SSF142433">
    <property type="entry name" value="CinA-like"/>
    <property type="match status" value="1"/>
</dbReference>
<name>A0A2I6S9H8_9RHOO</name>
<keyword evidence="3" id="KW-1185">Reference proteome</keyword>
<dbReference type="Gene3D" id="3.90.950.20">
    <property type="entry name" value="CinA-like"/>
    <property type="match status" value="1"/>
</dbReference>
<dbReference type="RefSeq" id="WP_102247957.1">
    <property type="nucleotide sequence ID" value="NZ_CP025682.1"/>
</dbReference>
<dbReference type="AlphaFoldDB" id="A0A2I6S9H8"/>
<dbReference type="NCBIfam" id="TIGR00199">
    <property type="entry name" value="PncC_domain"/>
    <property type="match status" value="1"/>
</dbReference>